<accession>A0A4Y7SS96</accession>
<feature type="compositionally biased region" description="Low complexity" evidence="1">
    <location>
        <begin position="13"/>
        <end position="25"/>
    </location>
</feature>
<name>A0A4Y7SS96_COPMI</name>
<feature type="region of interest" description="Disordered" evidence="1">
    <location>
        <begin position="1"/>
        <end position="27"/>
    </location>
</feature>
<evidence type="ECO:0000256" key="1">
    <source>
        <dbReference type="SAM" id="MobiDB-lite"/>
    </source>
</evidence>
<dbReference type="InterPro" id="IPR046521">
    <property type="entry name" value="DUF6698"/>
</dbReference>
<evidence type="ECO:0000313" key="2">
    <source>
        <dbReference type="EMBL" id="TEB24508.1"/>
    </source>
</evidence>
<dbReference type="Proteomes" id="UP000298030">
    <property type="component" value="Unassembled WGS sequence"/>
</dbReference>
<gene>
    <name evidence="2" type="ORF">FA13DRAFT_1714666</name>
</gene>
<feature type="region of interest" description="Disordered" evidence="1">
    <location>
        <begin position="109"/>
        <end position="137"/>
    </location>
</feature>
<comment type="caution">
    <text evidence="2">The sequence shown here is derived from an EMBL/GenBank/DDBJ whole genome shotgun (WGS) entry which is preliminary data.</text>
</comment>
<reference evidence="2 3" key="1">
    <citation type="journal article" date="2019" name="Nat. Ecol. Evol.">
        <title>Megaphylogeny resolves global patterns of mushroom evolution.</title>
        <authorList>
            <person name="Varga T."/>
            <person name="Krizsan K."/>
            <person name="Foldi C."/>
            <person name="Dima B."/>
            <person name="Sanchez-Garcia M."/>
            <person name="Sanchez-Ramirez S."/>
            <person name="Szollosi G.J."/>
            <person name="Szarkandi J.G."/>
            <person name="Papp V."/>
            <person name="Albert L."/>
            <person name="Andreopoulos W."/>
            <person name="Angelini C."/>
            <person name="Antonin V."/>
            <person name="Barry K.W."/>
            <person name="Bougher N.L."/>
            <person name="Buchanan P."/>
            <person name="Buyck B."/>
            <person name="Bense V."/>
            <person name="Catcheside P."/>
            <person name="Chovatia M."/>
            <person name="Cooper J."/>
            <person name="Damon W."/>
            <person name="Desjardin D."/>
            <person name="Finy P."/>
            <person name="Geml J."/>
            <person name="Haridas S."/>
            <person name="Hughes K."/>
            <person name="Justo A."/>
            <person name="Karasinski D."/>
            <person name="Kautmanova I."/>
            <person name="Kiss B."/>
            <person name="Kocsube S."/>
            <person name="Kotiranta H."/>
            <person name="LaButti K.M."/>
            <person name="Lechner B.E."/>
            <person name="Liimatainen K."/>
            <person name="Lipzen A."/>
            <person name="Lukacs Z."/>
            <person name="Mihaltcheva S."/>
            <person name="Morgado L.N."/>
            <person name="Niskanen T."/>
            <person name="Noordeloos M.E."/>
            <person name="Ohm R.A."/>
            <person name="Ortiz-Santana B."/>
            <person name="Ovrebo C."/>
            <person name="Racz N."/>
            <person name="Riley R."/>
            <person name="Savchenko A."/>
            <person name="Shiryaev A."/>
            <person name="Soop K."/>
            <person name="Spirin V."/>
            <person name="Szebenyi C."/>
            <person name="Tomsovsky M."/>
            <person name="Tulloss R.E."/>
            <person name="Uehling J."/>
            <person name="Grigoriev I.V."/>
            <person name="Vagvolgyi C."/>
            <person name="Papp T."/>
            <person name="Martin F.M."/>
            <person name="Miettinen O."/>
            <person name="Hibbett D.S."/>
            <person name="Nagy L.G."/>
        </authorList>
    </citation>
    <scope>NUCLEOTIDE SEQUENCE [LARGE SCALE GENOMIC DNA]</scope>
    <source>
        <strain evidence="2 3">FP101781</strain>
    </source>
</reference>
<evidence type="ECO:0008006" key="4">
    <source>
        <dbReference type="Google" id="ProtNLM"/>
    </source>
</evidence>
<evidence type="ECO:0000313" key="3">
    <source>
        <dbReference type="Proteomes" id="UP000298030"/>
    </source>
</evidence>
<protein>
    <recommendedName>
        <fullName evidence="4">Fungal-type protein kinase domain-containing protein</fullName>
    </recommendedName>
</protein>
<keyword evidence="3" id="KW-1185">Reference proteome</keyword>
<proteinExistence type="predicted"/>
<feature type="region of interest" description="Disordered" evidence="1">
    <location>
        <begin position="358"/>
        <end position="384"/>
    </location>
</feature>
<dbReference type="AlphaFoldDB" id="A0A4Y7SS96"/>
<dbReference type="EMBL" id="QPFP01000066">
    <property type="protein sequence ID" value="TEB24508.1"/>
    <property type="molecule type" value="Genomic_DNA"/>
</dbReference>
<sequence>MARQESRQSSTNRAGPPAAPGLRPAFVQTRRVTIGDEAHPEEPPVGPDPSPIVEYAVTRIQVPHIEDLTEPHRAPLSLTCLQLRVHQRDEVDVRVTATGITRPMNSVRRVVVGRGNGGRKRDPRKKKPTSEDSPKLFGRGIPKLIDCYLKISEIVHQANEHDRVATLPAPSGLSREKAMERKLWLKRLQRSFDALHIIEQFVPGFWAIVDDPQHGSGWLSAWYKALDAGGGSSRSDDLFRVSGQIAEWINMEFTPTPSPLLKSQSRDNRGLQHDLCGMLLCPIKHDWDDPGVRADIRAMKKGYELGSHPRALFYDYRGDPLNIEEGYLQSRLLVKVYLHIFTSPRSAESIDTYLSGSDLTPPPSIRRRTDTGSISLSTHDDDDDSISTKSVASILNMGGKVTPRSIAYAAIMLLVSLSSARQWKHASDGMHFPHIYYSIIDYFGPHDNDPQSQAVVDRLLDWWNEQVFPDYAPGGTHGVEDCDDELAQQRAQHSLNFIFYPASTLSLWRWFPEQGYENY</sequence>
<dbReference type="OrthoDB" id="2662502at2759"/>
<dbReference type="Pfam" id="PF20414">
    <property type="entry name" value="DUF6698"/>
    <property type="match status" value="1"/>
</dbReference>
<organism evidence="2 3">
    <name type="scientific">Coprinellus micaceus</name>
    <name type="common">Glistening ink-cap mushroom</name>
    <name type="synonym">Coprinus micaceus</name>
    <dbReference type="NCBI Taxonomy" id="71717"/>
    <lineage>
        <taxon>Eukaryota</taxon>
        <taxon>Fungi</taxon>
        <taxon>Dikarya</taxon>
        <taxon>Basidiomycota</taxon>
        <taxon>Agaricomycotina</taxon>
        <taxon>Agaricomycetes</taxon>
        <taxon>Agaricomycetidae</taxon>
        <taxon>Agaricales</taxon>
        <taxon>Agaricineae</taxon>
        <taxon>Psathyrellaceae</taxon>
        <taxon>Coprinellus</taxon>
    </lineage>
</organism>
<feature type="compositionally biased region" description="Basic residues" evidence="1">
    <location>
        <begin position="117"/>
        <end position="127"/>
    </location>
</feature>